<dbReference type="Proteomes" id="UP001164693">
    <property type="component" value="Chromosome"/>
</dbReference>
<dbReference type="EMBL" id="CP097463">
    <property type="protein sequence ID" value="WAX55123.1"/>
    <property type="molecule type" value="Genomic_DNA"/>
</dbReference>
<evidence type="ECO:0000313" key="2">
    <source>
        <dbReference type="Proteomes" id="UP001164693"/>
    </source>
</evidence>
<dbReference type="RefSeq" id="WP_269441625.1">
    <property type="nucleotide sequence ID" value="NZ_CP097463.1"/>
</dbReference>
<reference evidence="1" key="1">
    <citation type="submission" date="2022-05" db="EMBL/GenBank/DDBJ databases">
        <title>Jatrophihabitans sp. SB3-54 whole genome sequence.</title>
        <authorList>
            <person name="Suh M.K."/>
            <person name="Eom M.K."/>
            <person name="Kim J.S."/>
            <person name="Kim H.S."/>
            <person name="Do H.E."/>
            <person name="Shin Y.K."/>
            <person name="Lee J.-S."/>
        </authorList>
    </citation>
    <scope>NUCLEOTIDE SEQUENCE</scope>
    <source>
        <strain evidence="1">SB3-54</strain>
    </source>
</reference>
<proteinExistence type="predicted"/>
<accession>A0ABY7JTV7</accession>
<evidence type="ECO:0008006" key="3">
    <source>
        <dbReference type="Google" id="ProtNLM"/>
    </source>
</evidence>
<gene>
    <name evidence="1" type="ORF">M6B22_11180</name>
</gene>
<sequence length="68" mass="7935">MNDEYHTARHERPWIEYRTDADTPWREREFDTVEEAEAWAHQHLGLDVADVGPAQIPEPVEPPLGIGW</sequence>
<name>A0ABY7JTV7_9ACTN</name>
<keyword evidence="2" id="KW-1185">Reference proteome</keyword>
<evidence type="ECO:0000313" key="1">
    <source>
        <dbReference type="EMBL" id="WAX55123.1"/>
    </source>
</evidence>
<organism evidence="1 2">
    <name type="scientific">Jatrophihabitans cynanchi</name>
    <dbReference type="NCBI Taxonomy" id="2944128"/>
    <lineage>
        <taxon>Bacteria</taxon>
        <taxon>Bacillati</taxon>
        <taxon>Actinomycetota</taxon>
        <taxon>Actinomycetes</taxon>
        <taxon>Jatrophihabitantales</taxon>
        <taxon>Jatrophihabitantaceae</taxon>
        <taxon>Jatrophihabitans</taxon>
    </lineage>
</organism>
<protein>
    <recommendedName>
        <fullName evidence="3">SPOR domain-containing protein</fullName>
    </recommendedName>
</protein>